<keyword evidence="1" id="KW-0812">Transmembrane</keyword>
<name>A0A556QRK1_9BACT</name>
<feature type="transmembrane region" description="Helical" evidence="1">
    <location>
        <begin position="146"/>
        <end position="164"/>
    </location>
</feature>
<sequence>MKSSKFPFYIWLGALPFFVANIWLGTRNLPDRIATHFNAAGEADGWMSRDAHLVSFIALGLGMSAFIIGLCFAIRWFPADKLNVPNKAFWQKPANRAVAMGFLFYHAFWLGALSFAFIAAVNYFIVAANQNSASMLATRGLQITSGLFIVGVIAWSFLLVRFFQKTKPGA</sequence>
<keyword evidence="4" id="KW-1185">Reference proteome</keyword>
<keyword evidence="1" id="KW-1133">Transmembrane helix</keyword>
<dbReference type="EMBL" id="VMBG01000001">
    <property type="protein sequence ID" value="TSJ79253.1"/>
    <property type="molecule type" value="Genomic_DNA"/>
</dbReference>
<evidence type="ECO:0000313" key="3">
    <source>
        <dbReference type="EMBL" id="TSJ79253.1"/>
    </source>
</evidence>
<reference evidence="3 4" key="1">
    <citation type="submission" date="2019-07" db="EMBL/GenBank/DDBJ databases">
        <title>Description of 53C-WASEF.</title>
        <authorList>
            <person name="Pitt A."/>
            <person name="Hahn M.W."/>
        </authorList>
    </citation>
    <scope>NUCLEOTIDE SEQUENCE [LARGE SCALE GENOMIC DNA]</scope>
    <source>
        <strain evidence="3 4">53C-WASEF</strain>
    </source>
</reference>
<feature type="transmembrane region" description="Helical" evidence="1">
    <location>
        <begin position="97"/>
        <end position="125"/>
    </location>
</feature>
<evidence type="ECO:0000256" key="1">
    <source>
        <dbReference type="SAM" id="Phobius"/>
    </source>
</evidence>
<evidence type="ECO:0000259" key="2">
    <source>
        <dbReference type="Pfam" id="PF07853"/>
    </source>
</evidence>
<dbReference type="RefSeq" id="WP_144229609.1">
    <property type="nucleotide sequence ID" value="NZ_CBCRVV010000020.1"/>
</dbReference>
<comment type="caution">
    <text evidence="3">The sequence shown here is derived from an EMBL/GenBank/DDBJ whole genome shotgun (WGS) entry which is preliminary data.</text>
</comment>
<gene>
    <name evidence="3" type="ORF">FPL22_08160</name>
</gene>
<dbReference type="OrthoDB" id="197163at2"/>
<feature type="transmembrane region" description="Helical" evidence="1">
    <location>
        <begin position="6"/>
        <end position="24"/>
    </location>
</feature>
<organism evidence="3 4">
    <name type="scientific">Rariglobus hedericola</name>
    <dbReference type="NCBI Taxonomy" id="2597822"/>
    <lineage>
        <taxon>Bacteria</taxon>
        <taxon>Pseudomonadati</taxon>
        <taxon>Verrucomicrobiota</taxon>
        <taxon>Opitutia</taxon>
        <taxon>Opitutales</taxon>
        <taxon>Opitutaceae</taxon>
        <taxon>Rariglobus</taxon>
    </lineage>
</organism>
<protein>
    <submittedName>
        <fullName evidence="3">DUF1648 domain-containing protein</fullName>
    </submittedName>
</protein>
<feature type="domain" description="DUF1648" evidence="2">
    <location>
        <begin position="22"/>
        <end position="51"/>
    </location>
</feature>
<keyword evidence="1" id="KW-0472">Membrane</keyword>
<proteinExistence type="predicted"/>
<dbReference type="Pfam" id="PF07853">
    <property type="entry name" value="DUF1648"/>
    <property type="match status" value="1"/>
</dbReference>
<feature type="transmembrane region" description="Helical" evidence="1">
    <location>
        <begin position="53"/>
        <end position="77"/>
    </location>
</feature>
<dbReference type="InterPro" id="IPR012867">
    <property type="entry name" value="DUF1648"/>
</dbReference>
<dbReference type="Proteomes" id="UP000315648">
    <property type="component" value="Unassembled WGS sequence"/>
</dbReference>
<dbReference type="AlphaFoldDB" id="A0A556QRK1"/>
<evidence type="ECO:0000313" key="4">
    <source>
        <dbReference type="Proteomes" id="UP000315648"/>
    </source>
</evidence>
<accession>A0A556QRK1</accession>